<protein>
    <submittedName>
        <fullName evidence="2">Sarcosine oxidase subunit delta</fullName>
    </submittedName>
</protein>
<dbReference type="GO" id="GO:0046653">
    <property type="term" value="P:tetrahydrofolate metabolic process"/>
    <property type="evidence" value="ECO:0007669"/>
    <property type="project" value="InterPro"/>
</dbReference>
<dbReference type="InterPro" id="IPR038561">
    <property type="entry name" value="SoxD_sf"/>
</dbReference>
<reference evidence="2 3" key="1">
    <citation type="submission" date="2023-01" db="EMBL/GenBank/DDBJ databases">
        <title>Complete genome sequence of Roseicyclus marinus strain Dej080120_10.</title>
        <authorList>
            <person name="Ueki S."/>
            <person name="Maruyama F."/>
        </authorList>
    </citation>
    <scope>NUCLEOTIDE SEQUENCE [LARGE SCALE GENOMIC DNA]</scope>
    <source>
        <strain evidence="2 3">Dej080120_10</strain>
    </source>
</reference>
<dbReference type="Gene3D" id="3.30.2270.10">
    <property type="entry name" value="Folate-binding superfamily"/>
    <property type="match status" value="1"/>
</dbReference>
<name>A0AA48KNP2_9RHOB</name>
<gene>
    <name evidence="2" type="ORF">MACH21_25330</name>
</gene>
<dbReference type="AlphaFoldDB" id="A0AA48KNP2"/>
<feature type="region of interest" description="Disordered" evidence="1">
    <location>
        <begin position="23"/>
        <end position="49"/>
    </location>
</feature>
<dbReference type="Proteomes" id="UP001337723">
    <property type="component" value="Chromosome"/>
</dbReference>
<evidence type="ECO:0000313" key="3">
    <source>
        <dbReference type="Proteomes" id="UP001337723"/>
    </source>
</evidence>
<evidence type="ECO:0000313" key="2">
    <source>
        <dbReference type="EMBL" id="BDW86356.1"/>
    </source>
</evidence>
<sequence length="87" mass="9563">MLIPCPQCGPRDIREFTCKGHETHMKRPAPDAPPTAWDDHLHNRDNPAGPTRELWYHGAGCGAWLVVSRNTVTHAIAGATLAREGAR</sequence>
<dbReference type="InterPro" id="IPR006279">
    <property type="entry name" value="SoxD"/>
</dbReference>
<keyword evidence="3" id="KW-1185">Reference proteome</keyword>
<dbReference type="GO" id="GO:0008115">
    <property type="term" value="F:sarcosine oxidase activity"/>
    <property type="evidence" value="ECO:0007669"/>
    <property type="project" value="InterPro"/>
</dbReference>
<dbReference type="Pfam" id="PF04267">
    <property type="entry name" value="SoxD"/>
    <property type="match status" value="1"/>
</dbReference>
<proteinExistence type="predicted"/>
<dbReference type="EMBL" id="AP027266">
    <property type="protein sequence ID" value="BDW86356.1"/>
    <property type="molecule type" value="Genomic_DNA"/>
</dbReference>
<organism evidence="2 3">
    <name type="scientific">Roseicyclus marinus</name>
    <dbReference type="NCBI Taxonomy" id="2161673"/>
    <lineage>
        <taxon>Bacteria</taxon>
        <taxon>Pseudomonadati</taxon>
        <taxon>Pseudomonadota</taxon>
        <taxon>Alphaproteobacteria</taxon>
        <taxon>Rhodobacterales</taxon>
        <taxon>Roseobacteraceae</taxon>
        <taxon>Roseicyclus</taxon>
    </lineage>
</organism>
<dbReference type="KEGG" id="rmai:MACH21_25330"/>
<accession>A0AA48KNP2</accession>
<dbReference type="RefSeq" id="WP_338272285.1">
    <property type="nucleotide sequence ID" value="NZ_AP027266.1"/>
</dbReference>
<evidence type="ECO:0000256" key="1">
    <source>
        <dbReference type="SAM" id="MobiDB-lite"/>
    </source>
</evidence>